<keyword evidence="5 8" id="KW-0812">Transmembrane</keyword>
<dbReference type="PANTHER" id="PTHR23522">
    <property type="entry name" value="BLL5896 PROTEIN"/>
    <property type="match status" value="1"/>
</dbReference>
<dbReference type="SUPFAM" id="SSF103473">
    <property type="entry name" value="MFS general substrate transporter"/>
    <property type="match status" value="1"/>
</dbReference>
<sequence length="396" mass="43073">MSGSQHSLPYWRLSGFYFVWAVVIGALLPYWSLYLKHLGYDERAIGLLSATLAATQVVAPFLWGYLADRCGRRASLIRAGLWLALFCFGGVYFEGGGAWLALVLFGFGSFWNAMAPQLEALTLGHLRHQPDRYSLIRLWGSIGFIASVLLLGGLLDHTGPAILPAYILVGLGLTLLASYSVNDPATDVPPAQRLPLMTVLKRPPVLTFFVTGLLMHASHGPYNTFYSLYLREHDYSGLSIGLLWSLGTAAEVGIFLLMHRCLARFELRRLLLFSLLAAAMRWSLIGAFADQLAVLIFAQCLHAATFGCFHAAAIESIRRHFQPSLAGQGQALYYCVCVGIGTSVGALYSGLLWPLAGPVGTFVAASLLALAGAWLFRPQHRSARADAGCGEVPDLH</sequence>
<organism evidence="10 11">
    <name type="scientific">Marinobacterium nitratireducens</name>
    <dbReference type="NCBI Taxonomy" id="518897"/>
    <lineage>
        <taxon>Bacteria</taxon>
        <taxon>Pseudomonadati</taxon>
        <taxon>Pseudomonadota</taxon>
        <taxon>Gammaproteobacteria</taxon>
        <taxon>Oceanospirillales</taxon>
        <taxon>Oceanospirillaceae</taxon>
        <taxon>Marinobacterium</taxon>
    </lineage>
</organism>
<dbReference type="Gene3D" id="1.20.1250.20">
    <property type="entry name" value="MFS general substrate transporter like domains"/>
    <property type="match status" value="2"/>
</dbReference>
<feature type="domain" description="Major facilitator superfamily associated" evidence="9">
    <location>
        <begin position="10"/>
        <end position="363"/>
    </location>
</feature>
<evidence type="ECO:0000256" key="8">
    <source>
        <dbReference type="SAM" id="Phobius"/>
    </source>
</evidence>
<evidence type="ECO:0000256" key="6">
    <source>
        <dbReference type="ARBA" id="ARBA00022989"/>
    </source>
</evidence>
<dbReference type="PIRSF" id="PIRSF004925">
    <property type="entry name" value="HcaT"/>
    <property type="match status" value="1"/>
</dbReference>
<feature type="transmembrane region" description="Helical" evidence="8">
    <location>
        <begin position="161"/>
        <end position="179"/>
    </location>
</feature>
<dbReference type="GO" id="GO:0015528">
    <property type="term" value="F:lactose:proton symporter activity"/>
    <property type="evidence" value="ECO:0007669"/>
    <property type="project" value="TreeGrafter"/>
</dbReference>
<dbReference type="RefSeq" id="WP_188861838.1">
    <property type="nucleotide sequence ID" value="NZ_BMLT01000009.1"/>
</dbReference>
<dbReference type="Proteomes" id="UP000599578">
    <property type="component" value="Unassembled WGS sequence"/>
</dbReference>
<protein>
    <submittedName>
        <fullName evidence="10">MFS metabolite transporter</fullName>
    </submittedName>
</protein>
<keyword evidence="2" id="KW-0813">Transport</keyword>
<dbReference type="PANTHER" id="PTHR23522:SF10">
    <property type="entry name" value="3-PHENYLPROPIONIC ACID TRANSPORTER-RELATED"/>
    <property type="match status" value="1"/>
</dbReference>
<gene>
    <name evidence="10" type="ORF">GCM10011348_34330</name>
</gene>
<evidence type="ECO:0000259" key="9">
    <source>
        <dbReference type="Pfam" id="PF12832"/>
    </source>
</evidence>
<comment type="subcellular location">
    <subcellularLocation>
        <location evidence="1">Cell inner membrane</location>
        <topology evidence="1">Multi-pass membrane protein</topology>
    </subcellularLocation>
</comment>
<accession>A0A917ZN06</accession>
<feature type="transmembrane region" description="Helical" evidence="8">
    <location>
        <begin position="136"/>
        <end position="155"/>
    </location>
</feature>
<name>A0A917ZN06_9GAMM</name>
<dbReference type="EMBL" id="BMLT01000009">
    <property type="protein sequence ID" value="GGO85544.1"/>
    <property type="molecule type" value="Genomic_DNA"/>
</dbReference>
<dbReference type="GO" id="GO:0030395">
    <property type="term" value="F:lactose binding"/>
    <property type="evidence" value="ECO:0007669"/>
    <property type="project" value="TreeGrafter"/>
</dbReference>
<evidence type="ECO:0000256" key="1">
    <source>
        <dbReference type="ARBA" id="ARBA00004429"/>
    </source>
</evidence>
<keyword evidence="4" id="KW-0997">Cell inner membrane</keyword>
<feature type="transmembrane region" description="Helical" evidence="8">
    <location>
        <begin position="294"/>
        <end position="312"/>
    </location>
</feature>
<keyword evidence="3" id="KW-1003">Cell membrane</keyword>
<dbReference type="InterPro" id="IPR024989">
    <property type="entry name" value="MFS_assoc_dom"/>
</dbReference>
<dbReference type="Pfam" id="PF12832">
    <property type="entry name" value="MFS_1_like"/>
    <property type="match status" value="1"/>
</dbReference>
<evidence type="ECO:0000256" key="2">
    <source>
        <dbReference type="ARBA" id="ARBA00022448"/>
    </source>
</evidence>
<dbReference type="NCBIfam" id="NF037955">
    <property type="entry name" value="mfs"/>
    <property type="match status" value="1"/>
</dbReference>
<keyword evidence="7 8" id="KW-0472">Membrane</keyword>
<evidence type="ECO:0000313" key="11">
    <source>
        <dbReference type="Proteomes" id="UP000599578"/>
    </source>
</evidence>
<feature type="transmembrane region" description="Helical" evidence="8">
    <location>
        <begin position="44"/>
        <end position="63"/>
    </location>
</feature>
<feature type="transmembrane region" description="Helical" evidence="8">
    <location>
        <begin position="238"/>
        <end position="258"/>
    </location>
</feature>
<reference evidence="10 11" key="1">
    <citation type="journal article" date="2014" name="Int. J. Syst. Evol. Microbiol.">
        <title>Complete genome sequence of Corynebacterium casei LMG S-19264T (=DSM 44701T), isolated from a smear-ripened cheese.</title>
        <authorList>
            <consortium name="US DOE Joint Genome Institute (JGI-PGF)"/>
            <person name="Walter F."/>
            <person name="Albersmeier A."/>
            <person name="Kalinowski J."/>
            <person name="Ruckert C."/>
        </authorList>
    </citation>
    <scope>NUCLEOTIDE SEQUENCE [LARGE SCALE GENOMIC DNA]</scope>
    <source>
        <strain evidence="10 11">CGMCC 1.7286</strain>
    </source>
</reference>
<keyword evidence="11" id="KW-1185">Reference proteome</keyword>
<feature type="transmembrane region" description="Helical" evidence="8">
    <location>
        <begin position="332"/>
        <end position="353"/>
    </location>
</feature>
<evidence type="ECO:0000256" key="7">
    <source>
        <dbReference type="ARBA" id="ARBA00023136"/>
    </source>
</evidence>
<proteinExistence type="predicted"/>
<evidence type="ECO:0000256" key="3">
    <source>
        <dbReference type="ARBA" id="ARBA00022475"/>
    </source>
</evidence>
<dbReference type="GO" id="GO:0005886">
    <property type="term" value="C:plasma membrane"/>
    <property type="evidence" value="ECO:0007669"/>
    <property type="project" value="UniProtKB-SubCell"/>
</dbReference>
<evidence type="ECO:0000313" key="10">
    <source>
        <dbReference type="EMBL" id="GGO85544.1"/>
    </source>
</evidence>
<feature type="transmembrane region" description="Helical" evidence="8">
    <location>
        <begin position="270"/>
        <end position="288"/>
    </location>
</feature>
<evidence type="ECO:0000256" key="5">
    <source>
        <dbReference type="ARBA" id="ARBA00022692"/>
    </source>
</evidence>
<feature type="transmembrane region" description="Helical" evidence="8">
    <location>
        <begin position="12"/>
        <end position="32"/>
    </location>
</feature>
<comment type="caution">
    <text evidence="10">The sequence shown here is derived from an EMBL/GenBank/DDBJ whole genome shotgun (WGS) entry which is preliminary data.</text>
</comment>
<feature type="transmembrane region" description="Helical" evidence="8">
    <location>
        <begin position="75"/>
        <end position="93"/>
    </location>
</feature>
<keyword evidence="6 8" id="KW-1133">Transmembrane helix</keyword>
<evidence type="ECO:0000256" key="4">
    <source>
        <dbReference type="ARBA" id="ARBA00022519"/>
    </source>
</evidence>
<dbReference type="AlphaFoldDB" id="A0A917ZN06"/>
<feature type="transmembrane region" description="Helical" evidence="8">
    <location>
        <begin position="359"/>
        <end position="376"/>
    </location>
</feature>
<dbReference type="InterPro" id="IPR036259">
    <property type="entry name" value="MFS_trans_sf"/>
</dbReference>
<dbReference type="InterPro" id="IPR026032">
    <property type="entry name" value="HcaT-like"/>
</dbReference>